<comment type="caution">
    <text evidence="1">The sequence shown here is derived from an EMBL/GenBank/DDBJ whole genome shotgun (WGS) entry which is preliminary data.</text>
</comment>
<protein>
    <submittedName>
        <fullName evidence="1">Glycosyltransferase</fullName>
    </submittedName>
</protein>
<dbReference type="RefSeq" id="WP_190826887.1">
    <property type="nucleotide sequence ID" value="NZ_CAWPPI010000039.1"/>
</dbReference>
<sequence>MKVLLFGSLIAEGGIQTHTRWLSRSLAEAGIKVLIVTPEPIQESELNSLETNEIQVFPFKSVGVKANFLAVKFEEFRNLVKVARSFEPDVYFGVGTGWNLSILPLALSKQVRTIFYEVMSGVPFGWRDARWGVRWWFNEVVGQSPTVAKTFASCFGWKKTVPAIPAIPEPLELTATLPQTVIKTVELGKAKAAFFSRLAPHKQAFWLVQQWDLLKDLLDELHIYGSGPEEEPIRDYINSRGLGDRVKCLGRYPEGQAYVDLLCNYDLTLLPTIGAEGAPLVLLESMACGVPFVAYGVGGIPDYAVDNPNSLVVPPEPKAFISGVRQMVHRLARGDINQVQLQQFYLQRYSYEVLKKSWLSYLCSQ</sequence>
<keyword evidence="2" id="KW-1185">Reference proteome</keyword>
<dbReference type="Gene3D" id="3.40.50.2000">
    <property type="entry name" value="Glycogen Phosphorylase B"/>
    <property type="match status" value="2"/>
</dbReference>
<dbReference type="Pfam" id="PF13692">
    <property type="entry name" value="Glyco_trans_1_4"/>
    <property type="match status" value="1"/>
</dbReference>
<dbReference type="AlphaFoldDB" id="A0A8J7C6U0"/>
<evidence type="ECO:0000313" key="1">
    <source>
        <dbReference type="EMBL" id="MBD2772396.1"/>
    </source>
</evidence>
<reference evidence="1" key="1">
    <citation type="submission" date="2020-09" db="EMBL/GenBank/DDBJ databases">
        <title>Iningainema tapete sp. nov. (Scytonemataceae, Cyanobacteria) from greenhouses in central Florida (USA) produces two types of nodularin with biosynthetic potential for microcystin-LR and anabaenopeptins.</title>
        <authorList>
            <person name="Berthold D.E."/>
            <person name="Lefler F.W."/>
            <person name="Huang I.-S."/>
            <person name="Abdulla H."/>
            <person name="Zimba P.V."/>
            <person name="Laughinghouse H.D. IV."/>
        </authorList>
    </citation>
    <scope>NUCLEOTIDE SEQUENCE</scope>
    <source>
        <strain evidence="1">BLCCT55</strain>
    </source>
</reference>
<dbReference type="Proteomes" id="UP000629098">
    <property type="component" value="Unassembled WGS sequence"/>
</dbReference>
<organism evidence="1 2">
    <name type="scientific">Iningainema tapete BLCC-T55</name>
    <dbReference type="NCBI Taxonomy" id="2748662"/>
    <lineage>
        <taxon>Bacteria</taxon>
        <taxon>Bacillati</taxon>
        <taxon>Cyanobacteriota</taxon>
        <taxon>Cyanophyceae</taxon>
        <taxon>Nostocales</taxon>
        <taxon>Scytonemataceae</taxon>
        <taxon>Iningainema tapete</taxon>
    </lineage>
</organism>
<dbReference type="PANTHER" id="PTHR12526">
    <property type="entry name" value="GLYCOSYLTRANSFERASE"/>
    <property type="match status" value="1"/>
</dbReference>
<dbReference type="CDD" id="cd03801">
    <property type="entry name" value="GT4_PimA-like"/>
    <property type="match status" value="1"/>
</dbReference>
<evidence type="ECO:0000313" key="2">
    <source>
        <dbReference type="Proteomes" id="UP000629098"/>
    </source>
</evidence>
<accession>A0A8J7C6U0</accession>
<dbReference type="PANTHER" id="PTHR12526:SF630">
    <property type="entry name" value="GLYCOSYLTRANSFERASE"/>
    <property type="match status" value="1"/>
</dbReference>
<dbReference type="SUPFAM" id="SSF53756">
    <property type="entry name" value="UDP-Glycosyltransferase/glycogen phosphorylase"/>
    <property type="match status" value="1"/>
</dbReference>
<name>A0A8J7C6U0_9CYAN</name>
<dbReference type="EMBL" id="JACXAE010000039">
    <property type="protein sequence ID" value="MBD2772396.1"/>
    <property type="molecule type" value="Genomic_DNA"/>
</dbReference>
<gene>
    <name evidence="1" type="ORF">ICL16_09985</name>
</gene>
<proteinExistence type="predicted"/>